<dbReference type="CDD" id="cd07377">
    <property type="entry name" value="WHTH_GntR"/>
    <property type="match status" value="1"/>
</dbReference>
<dbReference type="SMART" id="SM00866">
    <property type="entry name" value="UTRA"/>
    <property type="match status" value="1"/>
</dbReference>
<dbReference type="EMBL" id="BAABKP010000002">
    <property type="protein sequence ID" value="GAA4797252.1"/>
    <property type="molecule type" value="Genomic_DNA"/>
</dbReference>
<evidence type="ECO:0000256" key="2">
    <source>
        <dbReference type="ARBA" id="ARBA00023125"/>
    </source>
</evidence>
<protein>
    <submittedName>
        <fullName evidence="5">GntR family transcriptional regulator</fullName>
    </submittedName>
</protein>
<evidence type="ECO:0000259" key="4">
    <source>
        <dbReference type="PROSITE" id="PS50949"/>
    </source>
</evidence>
<organism evidence="5 6">
    <name type="scientific">Rothia endophytica</name>
    <dbReference type="NCBI Taxonomy" id="1324766"/>
    <lineage>
        <taxon>Bacteria</taxon>
        <taxon>Bacillati</taxon>
        <taxon>Actinomycetota</taxon>
        <taxon>Actinomycetes</taxon>
        <taxon>Micrococcales</taxon>
        <taxon>Micrococcaceae</taxon>
        <taxon>Rothia</taxon>
    </lineage>
</organism>
<name>A0ABP9BLW4_9MICC</name>
<dbReference type="SMART" id="SM00345">
    <property type="entry name" value="HTH_GNTR"/>
    <property type="match status" value="1"/>
</dbReference>
<keyword evidence="2" id="KW-0238">DNA-binding</keyword>
<dbReference type="Gene3D" id="1.10.10.10">
    <property type="entry name" value="Winged helix-like DNA-binding domain superfamily/Winged helix DNA-binding domain"/>
    <property type="match status" value="1"/>
</dbReference>
<proteinExistence type="predicted"/>
<dbReference type="InterPro" id="IPR011663">
    <property type="entry name" value="UTRA"/>
</dbReference>
<dbReference type="Gene3D" id="3.40.1410.10">
    <property type="entry name" value="Chorismate lyase-like"/>
    <property type="match status" value="1"/>
</dbReference>
<dbReference type="InterPro" id="IPR036388">
    <property type="entry name" value="WH-like_DNA-bd_sf"/>
</dbReference>
<dbReference type="PANTHER" id="PTHR44846">
    <property type="entry name" value="MANNOSYL-D-GLYCERATE TRANSPORT/METABOLISM SYSTEM REPRESSOR MNGR-RELATED"/>
    <property type="match status" value="1"/>
</dbReference>
<accession>A0ABP9BLW4</accession>
<dbReference type="SUPFAM" id="SSF46785">
    <property type="entry name" value="Winged helix' DNA-binding domain"/>
    <property type="match status" value="1"/>
</dbReference>
<dbReference type="Proteomes" id="UP001500187">
    <property type="component" value="Unassembled WGS sequence"/>
</dbReference>
<dbReference type="InterPro" id="IPR036390">
    <property type="entry name" value="WH_DNA-bd_sf"/>
</dbReference>
<evidence type="ECO:0000313" key="5">
    <source>
        <dbReference type="EMBL" id="GAA4797252.1"/>
    </source>
</evidence>
<dbReference type="InterPro" id="IPR000524">
    <property type="entry name" value="Tscrpt_reg_HTH_GntR"/>
</dbReference>
<evidence type="ECO:0000313" key="6">
    <source>
        <dbReference type="Proteomes" id="UP001500187"/>
    </source>
</evidence>
<dbReference type="Pfam" id="PF00392">
    <property type="entry name" value="GntR"/>
    <property type="match status" value="1"/>
</dbReference>
<sequence length="236" mass="26164">MTGITRETKYVQVARLVKERYIKPQPPHSPLPAERELQAEFGVSRDTVRRALRVLADRGLVYHVQGSGTFVAAQHNTVRAPSLHPFTEDMKARGHRPQSVTISCQMVVAPPLVARDLTLDAGAKVIEMKRLRSADGAPVALETAHFLPEAFAHLQPEVSGSLDAQLRRSGYSVESALQRISATNLTKQEAIWLEVPQGTAALRVEKVGFTSRGLAVESTQTLYRADRYDFEVQVER</sequence>
<dbReference type="Pfam" id="PF07702">
    <property type="entry name" value="UTRA"/>
    <property type="match status" value="1"/>
</dbReference>
<feature type="domain" description="HTH gntR-type" evidence="4">
    <location>
        <begin position="7"/>
        <end position="74"/>
    </location>
</feature>
<keyword evidence="1" id="KW-0805">Transcription regulation</keyword>
<dbReference type="PRINTS" id="PR00035">
    <property type="entry name" value="HTHGNTR"/>
</dbReference>
<dbReference type="InterPro" id="IPR050679">
    <property type="entry name" value="Bact_HTH_transcr_reg"/>
</dbReference>
<evidence type="ECO:0000256" key="3">
    <source>
        <dbReference type="ARBA" id="ARBA00023163"/>
    </source>
</evidence>
<dbReference type="RefSeq" id="WP_345446292.1">
    <property type="nucleotide sequence ID" value="NZ_BAABKP010000002.1"/>
</dbReference>
<gene>
    <name evidence="5" type="ORF">GCM10023352_16080</name>
</gene>
<dbReference type="PANTHER" id="PTHR44846:SF1">
    <property type="entry name" value="MANNOSYL-D-GLYCERATE TRANSPORT_METABOLISM SYSTEM REPRESSOR MNGR-RELATED"/>
    <property type="match status" value="1"/>
</dbReference>
<reference evidence="6" key="1">
    <citation type="journal article" date="2019" name="Int. J. Syst. Evol. Microbiol.">
        <title>The Global Catalogue of Microorganisms (GCM) 10K type strain sequencing project: providing services to taxonomists for standard genome sequencing and annotation.</title>
        <authorList>
            <consortium name="The Broad Institute Genomics Platform"/>
            <consortium name="The Broad Institute Genome Sequencing Center for Infectious Disease"/>
            <person name="Wu L."/>
            <person name="Ma J."/>
        </authorList>
    </citation>
    <scope>NUCLEOTIDE SEQUENCE [LARGE SCALE GENOMIC DNA]</scope>
    <source>
        <strain evidence="6">JCM 18541</strain>
    </source>
</reference>
<keyword evidence="6" id="KW-1185">Reference proteome</keyword>
<keyword evidence="3" id="KW-0804">Transcription</keyword>
<dbReference type="SUPFAM" id="SSF64288">
    <property type="entry name" value="Chorismate lyase-like"/>
    <property type="match status" value="1"/>
</dbReference>
<comment type="caution">
    <text evidence="5">The sequence shown here is derived from an EMBL/GenBank/DDBJ whole genome shotgun (WGS) entry which is preliminary data.</text>
</comment>
<dbReference type="InterPro" id="IPR028978">
    <property type="entry name" value="Chorismate_lyase_/UTRA_dom_sf"/>
</dbReference>
<evidence type="ECO:0000256" key="1">
    <source>
        <dbReference type="ARBA" id="ARBA00023015"/>
    </source>
</evidence>
<dbReference type="PROSITE" id="PS50949">
    <property type="entry name" value="HTH_GNTR"/>
    <property type="match status" value="1"/>
</dbReference>